<comment type="caution">
    <text evidence="2">The sequence shown here is derived from an EMBL/GenBank/DDBJ whole genome shotgun (WGS) entry which is preliminary data.</text>
</comment>
<reference evidence="2 3" key="1">
    <citation type="submission" date="2023-03" db="EMBL/GenBank/DDBJ databases">
        <title>Genome insight into feeding habits of ladybird beetles.</title>
        <authorList>
            <person name="Li H.-S."/>
            <person name="Huang Y.-H."/>
            <person name="Pang H."/>
        </authorList>
    </citation>
    <scope>NUCLEOTIDE SEQUENCE [LARGE SCALE GENOMIC DNA]</scope>
    <source>
        <strain evidence="2">SYSU_2023b</strain>
        <tissue evidence="2">Whole body</tissue>
    </source>
</reference>
<dbReference type="PANTHER" id="PTHR44395">
    <property type="match status" value="1"/>
</dbReference>
<keyword evidence="1" id="KW-0812">Transmembrane</keyword>
<name>A0AAW1U0Y6_9CUCU</name>
<organism evidence="2 3">
    <name type="scientific">Henosepilachna vigintioctopunctata</name>
    <dbReference type="NCBI Taxonomy" id="420089"/>
    <lineage>
        <taxon>Eukaryota</taxon>
        <taxon>Metazoa</taxon>
        <taxon>Ecdysozoa</taxon>
        <taxon>Arthropoda</taxon>
        <taxon>Hexapoda</taxon>
        <taxon>Insecta</taxon>
        <taxon>Pterygota</taxon>
        <taxon>Neoptera</taxon>
        <taxon>Endopterygota</taxon>
        <taxon>Coleoptera</taxon>
        <taxon>Polyphaga</taxon>
        <taxon>Cucujiformia</taxon>
        <taxon>Coccinelloidea</taxon>
        <taxon>Coccinellidae</taxon>
        <taxon>Epilachninae</taxon>
        <taxon>Epilachnini</taxon>
        <taxon>Henosepilachna</taxon>
    </lineage>
</organism>
<dbReference type="GO" id="GO:0035269">
    <property type="term" value="P:protein O-linked glycosylation via mannose"/>
    <property type="evidence" value="ECO:0007669"/>
    <property type="project" value="TreeGrafter"/>
</dbReference>
<evidence type="ECO:0000313" key="2">
    <source>
        <dbReference type="EMBL" id="KAK9873029.1"/>
    </source>
</evidence>
<dbReference type="AlphaFoldDB" id="A0AAW1U0Y6"/>
<dbReference type="PANTHER" id="PTHR44395:SF1">
    <property type="entry name" value="PROTEIN O-MANNOSYL-TRANSFERASE TMTC3"/>
    <property type="match status" value="1"/>
</dbReference>
<protein>
    <submittedName>
        <fullName evidence="2">Uncharacterized protein</fullName>
    </submittedName>
</protein>
<feature type="transmembrane region" description="Helical" evidence="1">
    <location>
        <begin position="135"/>
        <end position="158"/>
    </location>
</feature>
<dbReference type="Proteomes" id="UP001431783">
    <property type="component" value="Unassembled WGS sequence"/>
</dbReference>
<gene>
    <name evidence="2" type="ORF">WA026_020760</name>
</gene>
<dbReference type="EMBL" id="JARQZJ010000015">
    <property type="protein sequence ID" value="KAK9873029.1"/>
    <property type="molecule type" value="Genomic_DNA"/>
</dbReference>
<feature type="transmembrane region" description="Helical" evidence="1">
    <location>
        <begin position="6"/>
        <end position="29"/>
    </location>
</feature>
<feature type="transmembrane region" description="Helical" evidence="1">
    <location>
        <begin position="93"/>
        <end position="115"/>
    </location>
</feature>
<evidence type="ECO:0000313" key="3">
    <source>
        <dbReference type="Proteomes" id="UP001431783"/>
    </source>
</evidence>
<sequence length="226" mass="25865">MALKHALSGVITLTCILCYYNSAYCGFVFDDISAIKDNRDLRPHSPMINIFLNDFWGTPMYKEQSHKSYRPLCVLTFRWNYLLWQLKPMGYHLVNVLLHIIVCIMYFRMCAMFLPELTSFVASMLFSVHPIHTEAVTGVVGRAETLSSVFFLGAFLFYGKASKAKKNTEWKYLSFSIFSMASAMLCKEQGITVAGVCAAYEVFVSQKMGEKCIVEIGRKILCFEYY</sequence>
<accession>A0AAW1U0Y6</accession>
<dbReference type="GO" id="GO:0005783">
    <property type="term" value="C:endoplasmic reticulum"/>
    <property type="evidence" value="ECO:0007669"/>
    <property type="project" value="TreeGrafter"/>
</dbReference>
<evidence type="ECO:0000256" key="1">
    <source>
        <dbReference type="SAM" id="Phobius"/>
    </source>
</evidence>
<keyword evidence="3" id="KW-1185">Reference proteome</keyword>
<proteinExistence type="predicted"/>
<keyword evidence="1" id="KW-0472">Membrane</keyword>
<dbReference type="GO" id="GO:0000030">
    <property type="term" value="F:mannosyltransferase activity"/>
    <property type="evidence" value="ECO:0007669"/>
    <property type="project" value="TreeGrafter"/>
</dbReference>
<keyword evidence="1" id="KW-1133">Transmembrane helix</keyword>